<protein>
    <submittedName>
        <fullName evidence="1">Uncharacterized protein</fullName>
    </submittedName>
</protein>
<name>A0A2J6SUA3_9HELO</name>
<evidence type="ECO:0000313" key="2">
    <source>
        <dbReference type="Proteomes" id="UP000235371"/>
    </source>
</evidence>
<gene>
    <name evidence="1" type="ORF">K444DRAFT_634518</name>
</gene>
<dbReference type="EMBL" id="KZ613865">
    <property type="protein sequence ID" value="PMD54355.1"/>
    <property type="molecule type" value="Genomic_DNA"/>
</dbReference>
<accession>A0A2J6SUA3</accession>
<dbReference type="AlphaFoldDB" id="A0A2J6SUA3"/>
<sequence length="168" mass="19309">MVLQRDVQGRVYKFKSRSECLGLGMLTLDVTDVVRSHMVLVLGIVPGKLDYVKVMTITSTRKDQSEYVPISPTPKKGFAIQLRLRDYPGWYHGDAGLFFTTLRKNSYLKIDSSYEVPIQMLVEEPDCLGNPLMIWPKNRGGLGELRDHVQRRDLIRKKEKQREVEDGV</sequence>
<reference evidence="1 2" key="1">
    <citation type="submission" date="2016-04" db="EMBL/GenBank/DDBJ databases">
        <title>A degradative enzymes factory behind the ericoid mycorrhizal symbiosis.</title>
        <authorList>
            <consortium name="DOE Joint Genome Institute"/>
            <person name="Martino E."/>
            <person name="Morin E."/>
            <person name="Grelet G."/>
            <person name="Kuo A."/>
            <person name="Kohler A."/>
            <person name="Daghino S."/>
            <person name="Barry K."/>
            <person name="Choi C."/>
            <person name="Cichocki N."/>
            <person name="Clum A."/>
            <person name="Copeland A."/>
            <person name="Hainaut M."/>
            <person name="Haridas S."/>
            <person name="Labutti K."/>
            <person name="Lindquist E."/>
            <person name="Lipzen A."/>
            <person name="Khouja H.-R."/>
            <person name="Murat C."/>
            <person name="Ohm R."/>
            <person name="Olson A."/>
            <person name="Spatafora J."/>
            <person name="Veneault-Fourrey C."/>
            <person name="Henrissat B."/>
            <person name="Grigoriev I."/>
            <person name="Martin F."/>
            <person name="Perotto S."/>
        </authorList>
    </citation>
    <scope>NUCLEOTIDE SEQUENCE [LARGE SCALE GENOMIC DNA]</scope>
    <source>
        <strain evidence="1 2">E</strain>
    </source>
</reference>
<dbReference type="Proteomes" id="UP000235371">
    <property type="component" value="Unassembled WGS sequence"/>
</dbReference>
<dbReference type="InParanoid" id="A0A2J6SUA3"/>
<keyword evidence="2" id="KW-1185">Reference proteome</keyword>
<proteinExistence type="predicted"/>
<organism evidence="1 2">
    <name type="scientific">Hyaloscypha bicolor E</name>
    <dbReference type="NCBI Taxonomy" id="1095630"/>
    <lineage>
        <taxon>Eukaryota</taxon>
        <taxon>Fungi</taxon>
        <taxon>Dikarya</taxon>
        <taxon>Ascomycota</taxon>
        <taxon>Pezizomycotina</taxon>
        <taxon>Leotiomycetes</taxon>
        <taxon>Helotiales</taxon>
        <taxon>Hyaloscyphaceae</taxon>
        <taxon>Hyaloscypha</taxon>
        <taxon>Hyaloscypha bicolor</taxon>
    </lineage>
</organism>
<evidence type="ECO:0000313" key="1">
    <source>
        <dbReference type="EMBL" id="PMD54355.1"/>
    </source>
</evidence>
<dbReference type="OrthoDB" id="3552581at2759"/>
<dbReference type="GeneID" id="36591829"/>
<dbReference type="RefSeq" id="XP_024731259.1">
    <property type="nucleotide sequence ID" value="XM_024883752.1"/>
</dbReference>